<dbReference type="InterPro" id="IPR022346">
    <property type="entry name" value="T2SS_GspH"/>
</dbReference>
<keyword evidence="7" id="KW-1133">Transmembrane helix</keyword>
<dbReference type="OrthoDB" id="5705058at2"/>
<dbReference type="Proteomes" id="UP000033452">
    <property type="component" value="Unassembled WGS sequence"/>
</dbReference>
<evidence type="ECO:0000313" key="13">
    <source>
        <dbReference type="Proteomes" id="UP000033452"/>
    </source>
</evidence>
<accession>A0A0F4QGD1</accession>
<dbReference type="Pfam" id="PF12019">
    <property type="entry name" value="GspH"/>
    <property type="match status" value="1"/>
</dbReference>
<keyword evidence="13" id="KW-1185">Reference proteome</keyword>
<evidence type="ECO:0000256" key="1">
    <source>
        <dbReference type="ARBA" id="ARBA00004377"/>
    </source>
</evidence>
<dbReference type="GO" id="GO:0005886">
    <property type="term" value="C:plasma membrane"/>
    <property type="evidence" value="ECO:0007669"/>
    <property type="project" value="UniProtKB-SubCell"/>
</dbReference>
<dbReference type="Pfam" id="PF07963">
    <property type="entry name" value="N_methyl"/>
    <property type="match status" value="1"/>
</dbReference>
<dbReference type="AlphaFoldDB" id="A0A0F4QGD1"/>
<dbReference type="NCBIfam" id="TIGR02532">
    <property type="entry name" value="IV_pilin_GFxxxE"/>
    <property type="match status" value="1"/>
</dbReference>
<keyword evidence="5" id="KW-0997">Cell inner membrane</keyword>
<evidence type="ECO:0000256" key="3">
    <source>
        <dbReference type="ARBA" id="ARBA00022475"/>
    </source>
</evidence>
<comment type="subcellular location">
    <subcellularLocation>
        <location evidence="1">Cell inner membrane</location>
        <topology evidence="1">Single-pass membrane protein</topology>
    </subcellularLocation>
</comment>
<dbReference type="InterPro" id="IPR012902">
    <property type="entry name" value="N_methyl_site"/>
</dbReference>
<keyword evidence="6" id="KW-0812">Transmembrane</keyword>
<keyword evidence="4" id="KW-0488">Methylation</keyword>
<dbReference type="RefSeq" id="WP_046006672.1">
    <property type="nucleotide sequence ID" value="NZ_JXYA01000052.1"/>
</dbReference>
<dbReference type="GO" id="GO:0015627">
    <property type="term" value="C:type II protein secretion system complex"/>
    <property type="evidence" value="ECO:0007669"/>
    <property type="project" value="InterPro"/>
</dbReference>
<evidence type="ECO:0000313" key="12">
    <source>
        <dbReference type="EMBL" id="KJZ06350.1"/>
    </source>
</evidence>
<evidence type="ECO:0000256" key="6">
    <source>
        <dbReference type="ARBA" id="ARBA00022692"/>
    </source>
</evidence>
<dbReference type="EMBL" id="JXYA01000052">
    <property type="protein sequence ID" value="KJZ06350.1"/>
    <property type="molecule type" value="Genomic_DNA"/>
</dbReference>
<evidence type="ECO:0000256" key="8">
    <source>
        <dbReference type="ARBA" id="ARBA00023136"/>
    </source>
</evidence>
<evidence type="ECO:0000256" key="5">
    <source>
        <dbReference type="ARBA" id="ARBA00022519"/>
    </source>
</evidence>
<reference evidence="12 13" key="1">
    <citation type="journal article" date="2015" name="BMC Genomics">
        <title>Genome mining reveals unlocked bioactive potential of marine Gram-negative bacteria.</title>
        <authorList>
            <person name="Machado H."/>
            <person name="Sonnenschein E.C."/>
            <person name="Melchiorsen J."/>
            <person name="Gram L."/>
        </authorList>
    </citation>
    <scope>NUCLEOTIDE SEQUENCE [LARGE SCALE GENOMIC DNA]</scope>
    <source>
        <strain evidence="12 13">S2471</strain>
    </source>
</reference>
<feature type="domain" description="General secretion pathway GspH" evidence="11">
    <location>
        <begin position="44"/>
        <end position="163"/>
    </location>
</feature>
<comment type="similarity">
    <text evidence="9">Belongs to the GSP H family.</text>
</comment>
<gene>
    <name evidence="12" type="ORF">TW77_19640</name>
</gene>
<keyword evidence="3" id="KW-1003">Cell membrane</keyword>
<evidence type="ECO:0000256" key="9">
    <source>
        <dbReference type="ARBA" id="ARBA00025772"/>
    </source>
</evidence>
<evidence type="ECO:0000256" key="7">
    <source>
        <dbReference type="ARBA" id="ARBA00022989"/>
    </source>
</evidence>
<protein>
    <recommendedName>
        <fullName evidence="2">Type II secretion system protein H</fullName>
    </recommendedName>
    <alternativeName>
        <fullName evidence="10">General secretion pathway protein H</fullName>
    </alternativeName>
</protein>
<dbReference type="Gene3D" id="3.55.40.10">
    <property type="entry name" value="minor pseudopilin epsh domain"/>
    <property type="match status" value="1"/>
</dbReference>
<comment type="caution">
    <text evidence="12">The sequence shown here is derived from an EMBL/GenBank/DDBJ whole genome shotgun (WGS) entry which is preliminary data.</text>
</comment>
<proteinExistence type="inferred from homology"/>
<sequence>MRKNTGFTLFELVITIAILGVLATLAFSFSGGLTTSTRAEAYLRELKRTITFARAQATATDEIIVICPAAAVLVETNSSFVCQNDWQTNRIAVFLDRNNNGAYNTGADDLLRVMERVPNNDSLTFPAASLRFDSSGRTAMQQTSSFIYCPAATDFPNQQLEVSVVGSALYRGDTTLTCD</sequence>
<dbReference type="PATRIC" id="fig|43658.5.peg.4153"/>
<evidence type="ECO:0000256" key="10">
    <source>
        <dbReference type="ARBA" id="ARBA00030775"/>
    </source>
</evidence>
<evidence type="ECO:0000256" key="4">
    <source>
        <dbReference type="ARBA" id="ARBA00022481"/>
    </source>
</evidence>
<keyword evidence="8" id="KW-0472">Membrane</keyword>
<evidence type="ECO:0000256" key="2">
    <source>
        <dbReference type="ARBA" id="ARBA00021549"/>
    </source>
</evidence>
<dbReference type="GO" id="GO:0015628">
    <property type="term" value="P:protein secretion by the type II secretion system"/>
    <property type="evidence" value="ECO:0007669"/>
    <property type="project" value="InterPro"/>
</dbReference>
<evidence type="ECO:0000259" key="11">
    <source>
        <dbReference type="Pfam" id="PF12019"/>
    </source>
</evidence>
<name>A0A0F4QGD1_9GAMM</name>
<organism evidence="12 13">
    <name type="scientific">Pseudoalteromonas rubra</name>
    <dbReference type="NCBI Taxonomy" id="43658"/>
    <lineage>
        <taxon>Bacteria</taxon>
        <taxon>Pseudomonadati</taxon>
        <taxon>Pseudomonadota</taxon>
        <taxon>Gammaproteobacteria</taxon>
        <taxon>Alteromonadales</taxon>
        <taxon>Pseudoalteromonadaceae</taxon>
        <taxon>Pseudoalteromonas</taxon>
    </lineage>
</organism>
<dbReference type="SUPFAM" id="SSF54523">
    <property type="entry name" value="Pili subunits"/>
    <property type="match status" value="1"/>
</dbReference>
<dbReference type="InterPro" id="IPR045584">
    <property type="entry name" value="Pilin-like"/>
</dbReference>